<comment type="caution">
    <text evidence="2">The sequence shown here is derived from an EMBL/GenBank/DDBJ whole genome shotgun (WGS) entry which is preliminary data.</text>
</comment>
<evidence type="ECO:0000313" key="3">
    <source>
        <dbReference type="Proteomes" id="UP000030428"/>
    </source>
</evidence>
<proteinExistence type="predicted"/>
<gene>
    <name evidence="2" type="ORF">PN36_33590</name>
</gene>
<feature type="region of interest" description="Disordered" evidence="1">
    <location>
        <begin position="40"/>
        <end position="60"/>
    </location>
</feature>
<accession>A0A4E0QM40</accession>
<dbReference type="EMBL" id="JSZA02000360">
    <property type="protein sequence ID" value="TGN99770.1"/>
    <property type="molecule type" value="Genomic_DNA"/>
</dbReference>
<protein>
    <submittedName>
        <fullName evidence="2">Uncharacterized protein</fullName>
    </submittedName>
</protein>
<keyword evidence="3" id="KW-1185">Reference proteome</keyword>
<organism evidence="2 3">
    <name type="scientific">Candidatus Thiomargarita nelsonii</name>
    <dbReference type="NCBI Taxonomy" id="1003181"/>
    <lineage>
        <taxon>Bacteria</taxon>
        <taxon>Pseudomonadati</taxon>
        <taxon>Pseudomonadota</taxon>
        <taxon>Gammaproteobacteria</taxon>
        <taxon>Thiotrichales</taxon>
        <taxon>Thiotrichaceae</taxon>
        <taxon>Thiomargarita</taxon>
    </lineage>
</organism>
<name>A0A4E0QM40_9GAMM</name>
<feature type="non-terminal residue" evidence="2">
    <location>
        <position position="1"/>
    </location>
</feature>
<sequence>RAMNNEPTLTRIRKARQRISAKCGHDPLKLVEHYIEFQKQYQDKLIPPPQQRRGDIASDR</sequence>
<reference evidence="2 3" key="1">
    <citation type="journal article" date="2016" name="Front. Microbiol.">
        <title>Single-Cell (Meta-)Genomics of a Dimorphic Candidatus Thiomargarita nelsonii Reveals Genomic Plasticity.</title>
        <authorList>
            <person name="Flood B.E."/>
            <person name="Fliss P."/>
            <person name="Jones D.S."/>
            <person name="Dick G.J."/>
            <person name="Jain S."/>
            <person name="Kaster A.K."/>
            <person name="Winkel M."/>
            <person name="Mussmann M."/>
            <person name="Bailey J."/>
        </authorList>
    </citation>
    <scope>NUCLEOTIDE SEQUENCE [LARGE SCALE GENOMIC DNA]</scope>
    <source>
        <strain evidence="2">Hydrate Ridge</strain>
    </source>
</reference>
<evidence type="ECO:0000313" key="2">
    <source>
        <dbReference type="EMBL" id="TGN99770.1"/>
    </source>
</evidence>
<dbReference type="Proteomes" id="UP000030428">
    <property type="component" value="Unassembled WGS sequence"/>
</dbReference>
<dbReference type="AlphaFoldDB" id="A0A4E0QM40"/>
<evidence type="ECO:0000256" key="1">
    <source>
        <dbReference type="SAM" id="MobiDB-lite"/>
    </source>
</evidence>